<sequence>MRFVLVLLGTMCMVGCSYDSNRPMDTERKAASIDAQSMAQTSLSNDTDFSGEAYDQIVENRFLNAAVNPLSTFSIDVDTASYSNVRRFLTQGQLPPAGAVRIEEMLNYFPYEYPPPSGDEPFSASIEMAGCPWNPAHTLARIALKGREINSAHRPVSNLVFLLDVSGSMAEPNKLPLVKSAIKMLVDNFGENDRVAIVVYAGASGLVLPSTTGDQRDVIHDALERLNAGGGTNGGAGVELAYNVAVENYIAGGVNRVILCTDGDFNIGTTNQSDLVQLIESKAKSGVYLSVLGFGMGNYQDSTLEKLADRGNGNYGYIDTLNEARKVFVEQMTGTLITIAKDVKIQVDFNPARVAGYRLIGYENRMLQAEDFQDDAKDAGEIGAGHTVTALYEIVPVGSDTPLPQVDPSKYQQPQNAAVADEFEVLTLRLRYKDPDGTDSRELRFTLQHSDKSFAEASPDFQFATAIAAFGMLLRDSEHRGTATLDTVLEIARANLTWDPHGYRAEFVELVERARSLKAGNQLSKL</sequence>
<dbReference type="KEGG" id="sdyn:Mal52_55410"/>
<organism evidence="2 3">
    <name type="scientific">Symmachiella dynata</name>
    <dbReference type="NCBI Taxonomy" id="2527995"/>
    <lineage>
        <taxon>Bacteria</taxon>
        <taxon>Pseudomonadati</taxon>
        <taxon>Planctomycetota</taxon>
        <taxon>Planctomycetia</taxon>
        <taxon>Planctomycetales</taxon>
        <taxon>Planctomycetaceae</taxon>
        <taxon>Symmachiella</taxon>
    </lineage>
</organism>
<dbReference type="InterPro" id="IPR021908">
    <property type="entry name" value="YfbK_C"/>
</dbReference>
<dbReference type="Pfam" id="PF12450">
    <property type="entry name" value="vWF_A"/>
    <property type="match status" value="1"/>
</dbReference>
<dbReference type="EMBL" id="CP036276">
    <property type="protein sequence ID" value="QDU47013.1"/>
    <property type="molecule type" value="Genomic_DNA"/>
</dbReference>
<dbReference type="SUPFAM" id="SSF53300">
    <property type="entry name" value="vWA-like"/>
    <property type="match status" value="1"/>
</dbReference>
<dbReference type="PANTHER" id="PTHR10579">
    <property type="entry name" value="CALCIUM-ACTIVATED CHLORIDE CHANNEL REGULATOR"/>
    <property type="match status" value="1"/>
</dbReference>
<dbReference type="PANTHER" id="PTHR10579:SF43">
    <property type="entry name" value="ZINC FINGER (C3HC4-TYPE RING FINGER) FAMILY PROTEIN"/>
    <property type="match status" value="1"/>
</dbReference>
<dbReference type="RefSeq" id="WP_197534476.1">
    <property type="nucleotide sequence ID" value="NZ_CP036276.1"/>
</dbReference>
<protein>
    <submittedName>
        <fullName evidence="2">von Willebrand factor</fullName>
    </submittedName>
</protein>
<dbReference type="CDD" id="cd01465">
    <property type="entry name" value="vWA_subgroup"/>
    <property type="match status" value="1"/>
</dbReference>
<reference evidence="2 3" key="1">
    <citation type="submission" date="2019-02" db="EMBL/GenBank/DDBJ databases">
        <title>Deep-cultivation of Planctomycetes and their phenomic and genomic characterization uncovers novel biology.</title>
        <authorList>
            <person name="Wiegand S."/>
            <person name="Jogler M."/>
            <person name="Boedeker C."/>
            <person name="Pinto D."/>
            <person name="Vollmers J."/>
            <person name="Rivas-Marin E."/>
            <person name="Kohn T."/>
            <person name="Peeters S.H."/>
            <person name="Heuer A."/>
            <person name="Rast P."/>
            <person name="Oberbeckmann S."/>
            <person name="Bunk B."/>
            <person name="Jeske O."/>
            <person name="Meyerdierks A."/>
            <person name="Storesund J.E."/>
            <person name="Kallscheuer N."/>
            <person name="Luecker S."/>
            <person name="Lage O.M."/>
            <person name="Pohl T."/>
            <person name="Merkel B.J."/>
            <person name="Hornburger P."/>
            <person name="Mueller R.-W."/>
            <person name="Bruemmer F."/>
            <person name="Labrenz M."/>
            <person name="Spormann A.M."/>
            <person name="Op den Camp H."/>
            <person name="Overmann J."/>
            <person name="Amann R."/>
            <person name="Jetten M.S.M."/>
            <person name="Mascher T."/>
            <person name="Medema M.H."/>
            <person name="Devos D.P."/>
            <person name="Kaster A.-K."/>
            <person name="Ovreas L."/>
            <person name="Rohde M."/>
            <person name="Galperin M.Y."/>
            <person name="Jogler C."/>
        </authorList>
    </citation>
    <scope>NUCLEOTIDE SEQUENCE [LARGE SCALE GENOMIC DNA]</scope>
    <source>
        <strain evidence="2 3">Mal52</strain>
    </source>
</reference>
<proteinExistence type="predicted"/>
<dbReference type="InterPro" id="IPR002035">
    <property type="entry name" value="VWF_A"/>
</dbReference>
<dbReference type="SMART" id="SM00327">
    <property type="entry name" value="VWA"/>
    <property type="match status" value="1"/>
</dbReference>
<dbReference type="InterPro" id="IPR022156">
    <property type="entry name" value="Uncharacterised_YfbK_N"/>
</dbReference>
<name>A0A517ZWZ2_9PLAN</name>
<feature type="domain" description="VWFA" evidence="1">
    <location>
        <begin position="158"/>
        <end position="336"/>
    </location>
</feature>
<evidence type="ECO:0000313" key="2">
    <source>
        <dbReference type="EMBL" id="QDU47013.1"/>
    </source>
</evidence>
<dbReference type="Proteomes" id="UP000319383">
    <property type="component" value="Chromosome"/>
</dbReference>
<evidence type="ECO:0000259" key="1">
    <source>
        <dbReference type="PROSITE" id="PS50234"/>
    </source>
</evidence>
<dbReference type="PROSITE" id="PS50234">
    <property type="entry name" value="VWFA"/>
    <property type="match status" value="1"/>
</dbReference>
<gene>
    <name evidence="2" type="ORF">Mal52_55410</name>
</gene>
<dbReference type="InterPro" id="IPR051266">
    <property type="entry name" value="CLCR"/>
</dbReference>
<evidence type="ECO:0000313" key="3">
    <source>
        <dbReference type="Proteomes" id="UP000319383"/>
    </source>
</evidence>
<dbReference type="AlphaFoldDB" id="A0A517ZWZ2"/>
<dbReference type="Pfam" id="PF12034">
    <property type="entry name" value="YfbK_C"/>
    <property type="match status" value="1"/>
</dbReference>
<dbReference type="Pfam" id="PF00092">
    <property type="entry name" value="VWA"/>
    <property type="match status" value="1"/>
</dbReference>
<dbReference type="InterPro" id="IPR036465">
    <property type="entry name" value="vWFA_dom_sf"/>
</dbReference>
<accession>A0A517ZWZ2</accession>
<keyword evidence="3" id="KW-1185">Reference proteome</keyword>
<dbReference type="Gene3D" id="3.40.50.410">
    <property type="entry name" value="von Willebrand factor, type A domain"/>
    <property type="match status" value="1"/>
</dbReference>